<dbReference type="GO" id="GO:0016226">
    <property type="term" value="P:iron-sulfur cluster assembly"/>
    <property type="evidence" value="ECO:0007669"/>
    <property type="project" value="InterPro"/>
</dbReference>
<dbReference type="GO" id="GO:0046872">
    <property type="term" value="F:metal ion binding"/>
    <property type="evidence" value="ECO:0007669"/>
    <property type="project" value="UniProtKB-KW"/>
</dbReference>
<dbReference type="EMBL" id="KE647046">
    <property type="protein sequence ID" value="EQB62022.1"/>
    <property type="molecule type" value="Genomic_DNA"/>
</dbReference>
<keyword evidence="5" id="KW-0411">Iron-sulfur</keyword>
<dbReference type="AlphaFoldDB" id="T0L3G4"/>
<dbReference type="InterPro" id="IPR033756">
    <property type="entry name" value="YlxH/NBP35"/>
</dbReference>
<evidence type="ECO:0000256" key="4">
    <source>
        <dbReference type="ARBA" id="ARBA00023004"/>
    </source>
</evidence>
<dbReference type="PANTHER" id="PTHR23264:SF19">
    <property type="entry name" value="CYTOSOLIC FE-S CLUSTER ASSEMBLY FACTOR NUBP2"/>
    <property type="match status" value="1"/>
</dbReference>
<keyword evidence="2" id="KW-0547">Nucleotide-binding</keyword>
<evidence type="ECO:0000313" key="6">
    <source>
        <dbReference type="EMBL" id="EQB62022.1"/>
    </source>
</evidence>
<keyword evidence="7" id="KW-1185">Reference proteome</keyword>
<evidence type="ECO:0000256" key="2">
    <source>
        <dbReference type="ARBA" id="ARBA00022741"/>
    </source>
</evidence>
<dbReference type="VEuPathDB" id="MicrosporidiaDB:NAPIS_ORF00393"/>
<sequence>MVKKIAIMSGKGGVGKSSISILLSTILSESYRVLLLDFDICGPSCLLPLNVSGTIKKAEKGLVPLQVNKNLFVISMASMIKKEDAVIWRGPKKLSLLNLFYESINDYDYVIIDTPPGISEEHDFLIDKNIDVLIVTTSQNIALNDTEFAINFCLKNKINIVGVVENMSGFKCECCGKINNIFAKRGGEFLALEYNLQIISTLPLETFFSKILDTGEFLDRYKETKTYKLFRENVLKILS</sequence>
<dbReference type="HOGENOM" id="CLU_024839_0_1_1"/>
<name>T0L3G4_9MICR</name>
<dbReference type="OrthoDB" id="1741334at2759"/>
<keyword evidence="4" id="KW-0408">Iron</keyword>
<dbReference type="InterPro" id="IPR019591">
    <property type="entry name" value="Mrp/NBP35_ATP-bd"/>
</dbReference>
<dbReference type="PANTHER" id="PTHR23264">
    <property type="entry name" value="NUCLEOTIDE-BINDING PROTEIN NBP35 YEAST -RELATED"/>
    <property type="match status" value="1"/>
</dbReference>
<evidence type="ECO:0000256" key="3">
    <source>
        <dbReference type="ARBA" id="ARBA00022840"/>
    </source>
</evidence>
<organism evidence="6 7">
    <name type="scientific">Vairimorpha apis BRL 01</name>
    <dbReference type="NCBI Taxonomy" id="1037528"/>
    <lineage>
        <taxon>Eukaryota</taxon>
        <taxon>Fungi</taxon>
        <taxon>Fungi incertae sedis</taxon>
        <taxon>Microsporidia</taxon>
        <taxon>Nosematidae</taxon>
        <taxon>Vairimorpha</taxon>
    </lineage>
</organism>
<dbReference type="SUPFAM" id="SSF52540">
    <property type="entry name" value="P-loop containing nucleoside triphosphate hydrolases"/>
    <property type="match status" value="1"/>
</dbReference>
<dbReference type="GO" id="GO:0051536">
    <property type="term" value="F:iron-sulfur cluster binding"/>
    <property type="evidence" value="ECO:0007669"/>
    <property type="project" value="UniProtKB-KW"/>
</dbReference>
<dbReference type="CDD" id="cd02037">
    <property type="entry name" value="Mrp_NBP35"/>
    <property type="match status" value="1"/>
</dbReference>
<protein>
    <submittedName>
        <fullName evidence="6">Nucleotide binding protein 2 (Nbp 2)</fullName>
    </submittedName>
</protein>
<accession>T0L3G4</accession>
<evidence type="ECO:0000256" key="5">
    <source>
        <dbReference type="ARBA" id="ARBA00023014"/>
    </source>
</evidence>
<dbReference type="Pfam" id="PF10609">
    <property type="entry name" value="ParA"/>
    <property type="match status" value="1"/>
</dbReference>
<evidence type="ECO:0000256" key="1">
    <source>
        <dbReference type="ARBA" id="ARBA00022723"/>
    </source>
</evidence>
<gene>
    <name evidence="6" type="ORF">NAPIS_ORF00393</name>
</gene>
<dbReference type="InterPro" id="IPR027417">
    <property type="entry name" value="P-loop_NTPase"/>
</dbReference>
<keyword evidence="1" id="KW-0479">Metal-binding</keyword>
<reference evidence="6 7" key="1">
    <citation type="journal article" date="2013" name="BMC Genomics">
        <title>Genome sequencing and comparative genomics of honey bee microsporidia, Nosema apis reveal novel insights into host-parasite interactions.</title>
        <authorList>
            <person name="Chen Yp."/>
            <person name="Pettis J.S."/>
            <person name="Zhao Y."/>
            <person name="Liu X."/>
            <person name="Tallon L.J."/>
            <person name="Sadzewicz L.D."/>
            <person name="Li R."/>
            <person name="Zheng H."/>
            <person name="Huang S."/>
            <person name="Zhang X."/>
            <person name="Hamilton M.C."/>
            <person name="Pernal S.F."/>
            <person name="Melathopoulos A.P."/>
            <person name="Yan X."/>
            <person name="Evans J.D."/>
        </authorList>
    </citation>
    <scope>NUCLEOTIDE SEQUENCE [LARGE SCALE GENOMIC DNA]</scope>
    <source>
        <strain evidence="6 7">BRL 01</strain>
    </source>
</reference>
<dbReference type="Gene3D" id="3.40.50.300">
    <property type="entry name" value="P-loop containing nucleotide triphosphate hydrolases"/>
    <property type="match status" value="1"/>
</dbReference>
<keyword evidence="3" id="KW-0067">ATP-binding</keyword>
<dbReference type="GO" id="GO:0005829">
    <property type="term" value="C:cytosol"/>
    <property type="evidence" value="ECO:0007669"/>
    <property type="project" value="TreeGrafter"/>
</dbReference>
<dbReference type="Proteomes" id="UP000053780">
    <property type="component" value="Unassembled WGS sequence"/>
</dbReference>
<dbReference type="GO" id="GO:0005524">
    <property type="term" value="F:ATP binding"/>
    <property type="evidence" value="ECO:0007669"/>
    <property type="project" value="UniProtKB-KW"/>
</dbReference>
<dbReference type="GO" id="GO:0140663">
    <property type="term" value="F:ATP-dependent FeS chaperone activity"/>
    <property type="evidence" value="ECO:0007669"/>
    <property type="project" value="InterPro"/>
</dbReference>
<proteinExistence type="predicted"/>
<evidence type="ECO:0000313" key="7">
    <source>
        <dbReference type="Proteomes" id="UP000053780"/>
    </source>
</evidence>